<evidence type="ECO:0000256" key="1">
    <source>
        <dbReference type="SAM" id="MobiDB-lite"/>
    </source>
</evidence>
<dbReference type="EMBL" id="QKVK01000010">
    <property type="protein sequence ID" value="PZF75406.1"/>
    <property type="molecule type" value="Genomic_DNA"/>
</dbReference>
<sequence length="84" mass="9542">MDGTTLLEHLEWAERYVTEGLIHIRRQTLLIEALERAGRDSSQARRILDVLEKAQLDHVAARDRLAEEMRNTPAPQPDGPELGT</sequence>
<accession>A0A2W2BPS5</accession>
<gene>
    <name evidence="2" type="ORF">DK847_17970</name>
</gene>
<dbReference type="RefSeq" id="WP_111199926.1">
    <property type="nucleotide sequence ID" value="NZ_QKVK01000010.1"/>
</dbReference>
<evidence type="ECO:0000313" key="3">
    <source>
        <dbReference type="Proteomes" id="UP000248795"/>
    </source>
</evidence>
<comment type="caution">
    <text evidence="2">The sequence shown here is derived from an EMBL/GenBank/DDBJ whole genome shotgun (WGS) entry which is preliminary data.</text>
</comment>
<evidence type="ECO:0000313" key="2">
    <source>
        <dbReference type="EMBL" id="PZF75406.1"/>
    </source>
</evidence>
<reference evidence="3" key="1">
    <citation type="submission" date="2018-06" db="EMBL/GenBank/DDBJ databases">
        <title>Aestuariibacter litoralis strain KCTC 52945T.</title>
        <authorList>
            <person name="Li X."/>
            <person name="Salam N."/>
            <person name="Li J.-L."/>
            <person name="Chen Y.-M."/>
            <person name="Yang Z.-W."/>
            <person name="Zhang L.-Y."/>
            <person name="Han M.-X."/>
            <person name="Xiao M."/>
            <person name="Li W.-J."/>
        </authorList>
    </citation>
    <scope>NUCLEOTIDE SEQUENCE [LARGE SCALE GENOMIC DNA]</scope>
    <source>
        <strain evidence="3">KCTC 52945</strain>
    </source>
</reference>
<feature type="region of interest" description="Disordered" evidence="1">
    <location>
        <begin position="65"/>
        <end position="84"/>
    </location>
</feature>
<dbReference type="AlphaFoldDB" id="A0A2W2BPS5"/>
<dbReference type="Proteomes" id="UP000248795">
    <property type="component" value="Unassembled WGS sequence"/>
</dbReference>
<protein>
    <submittedName>
        <fullName evidence="2">Uncharacterized protein</fullName>
    </submittedName>
</protein>
<organism evidence="2 3">
    <name type="scientific">Aestuariivirga litoralis</name>
    <dbReference type="NCBI Taxonomy" id="2650924"/>
    <lineage>
        <taxon>Bacteria</taxon>
        <taxon>Pseudomonadati</taxon>
        <taxon>Pseudomonadota</taxon>
        <taxon>Alphaproteobacteria</taxon>
        <taxon>Hyphomicrobiales</taxon>
        <taxon>Aestuariivirgaceae</taxon>
        <taxon>Aestuariivirga</taxon>
    </lineage>
</organism>
<keyword evidence="3" id="KW-1185">Reference proteome</keyword>
<proteinExistence type="predicted"/>
<name>A0A2W2BPS5_9HYPH</name>